<dbReference type="Proteomes" id="UP001207468">
    <property type="component" value="Unassembled WGS sequence"/>
</dbReference>
<sequence length="90" mass="9965">MYAVICRPTGGHSPGFQNLPNITGLYFATHIVCFSFHLLFSFALIRSTFEYLTTCSTLSPACALFMCGALLSFIIFFAFSVACAIFTRRT</sequence>
<accession>A0ACC0U4Z0</accession>
<name>A0ACC0U4Z0_9AGAM</name>
<feature type="non-terminal residue" evidence="1">
    <location>
        <position position="90"/>
    </location>
</feature>
<organism evidence="1 2">
    <name type="scientific">Russula earlei</name>
    <dbReference type="NCBI Taxonomy" id="71964"/>
    <lineage>
        <taxon>Eukaryota</taxon>
        <taxon>Fungi</taxon>
        <taxon>Dikarya</taxon>
        <taxon>Basidiomycota</taxon>
        <taxon>Agaricomycotina</taxon>
        <taxon>Agaricomycetes</taxon>
        <taxon>Russulales</taxon>
        <taxon>Russulaceae</taxon>
        <taxon>Russula</taxon>
    </lineage>
</organism>
<proteinExistence type="predicted"/>
<keyword evidence="2" id="KW-1185">Reference proteome</keyword>
<gene>
    <name evidence="1" type="ORF">F5148DRAFT_1213605</name>
</gene>
<comment type="caution">
    <text evidence="1">The sequence shown here is derived from an EMBL/GenBank/DDBJ whole genome shotgun (WGS) entry which is preliminary data.</text>
</comment>
<evidence type="ECO:0000313" key="1">
    <source>
        <dbReference type="EMBL" id="KAI9462166.1"/>
    </source>
</evidence>
<protein>
    <submittedName>
        <fullName evidence="1">Uncharacterized protein</fullName>
    </submittedName>
</protein>
<dbReference type="EMBL" id="JAGFNK010000169">
    <property type="protein sequence ID" value="KAI9462166.1"/>
    <property type="molecule type" value="Genomic_DNA"/>
</dbReference>
<reference evidence="1" key="1">
    <citation type="submission" date="2021-03" db="EMBL/GenBank/DDBJ databases">
        <title>Evolutionary priming and transition to the ectomycorrhizal habit in an iconic lineage of mushroom-forming fungi: is preadaptation a requirement?</title>
        <authorList>
            <consortium name="DOE Joint Genome Institute"/>
            <person name="Looney B.P."/>
            <person name="Miyauchi S."/>
            <person name="Morin E."/>
            <person name="Drula E."/>
            <person name="Courty P.E."/>
            <person name="Chicoki N."/>
            <person name="Fauchery L."/>
            <person name="Kohler A."/>
            <person name="Kuo A."/>
            <person name="LaButti K."/>
            <person name="Pangilinan J."/>
            <person name="Lipzen A."/>
            <person name="Riley R."/>
            <person name="Andreopoulos W."/>
            <person name="He G."/>
            <person name="Johnson J."/>
            <person name="Barry K.W."/>
            <person name="Grigoriev I.V."/>
            <person name="Nagy L."/>
            <person name="Hibbett D."/>
            <person name="Henrissat B."/>
            <person name="Matheny P.B."/>
            <person name="Labbe J."/>
            <person name="Martin A.F."/>
        </authorList>
    </citation>
    <scope>NUCLEOTIDE SEQUENCE</scope>
    <source>
        <strain evidence="1">BPL698</strain>
    </source>
</reference>
<evidence type="ECO:0000313" key="2">
    <source>
        <dbReference type="Proteomes" id="UP001207468"/>
    </source>
</evidence>